<proteinExistence type="predicted"/>
<sequence length="278" mass="30871">MATSRLPLLPFPRQILRLRRLPLLPFPPPHLRLCFPDLHPRIFTPDLTLTSDSANRVQEKHSRAGQEERLFINLDFFFFKVVFEKEEPFRVVGGGEIIVRSTDGFQGVDGGDDRGEQAQRLQRFGRLIGDAEGWRRLGICGMGAARVGDGVFYFGLSVSVGRIDGAIDGICDVLNGVRIVGLAFKRHNLVLEIQLLPDLQNASIRQPRAKILEQDEQTMPAVALVSAPTLLRMPDVLHHGGSPIPAKLCRTGRRDRPADHLGISMFHVDFDDTVGADG</sequence>
<comment type="caution">
    <text evidence="1">The sequence shown here is derived from an EMBL/GenBank/DDBJ whole genome shotgun (WGS) entry which is preliminary data.</text>
</comment>
<protein>
    <submittedName>
        <fullName evidence="1">Uncharacterized protein</fullName>
    </submittedName>
</protein>
<accession>A0AAV0HAF9</accession>
<keyword evidence="2" id="KW-1185">Reference proteome</keyword>
<dbReference type="Proteomes" id="UP001154282">
    <property type="component" value="Unassembled WGS sequence"/>
</dbReference>
<dbReference type="AlphaFoldDB" id="A0AAV0HAF9"/>
<evidence type="ECO:0000313" key="1">
    <source>
        <dbReference type="EMBL" id="CAI0382244.1"/>
    </source>
</evidence>
<organism evidence="1 2">
    <name type="scientific">Linum tenue</name>
    <dbReference type="NCBI Taxonomy" id="586396"/>
    <lineage>
        <taxon>Eukaryota</taxon>
        <taxon>Viridiplantae</taxon>
        <taxon>Streptophyta</taxon>
        <taxon>Embryophyta</taxon>
        <taxon>Tracheophyta</taxon>
        <taxon>Spermatophyta</taxon>
        <taxon>Magnoliopsida</taxon>
        <taxon>eudicotyledons</taxon>
        <taxon>Gunneridae</taxon>
        <taxon>Pentapetalae</taxon>
        <taxon>rosids</taxon>
        <taxon>fabids</taxon>
        <taxon>Malpighiales</taxon>
        <taxon>Linaceae</taxon>
        <taxon>Linum</taxon>
    </lineage>
</organism>
<evidence type="ECO:0000313" key="2">
    <source>
        <dbReference type="Proteomes" id="UP001154282"/>
    </source>
</evidence>
<name>A0AAV0HAF9_9ROSI</name>
<dbReference type="EMBL" id="CAMGYJ010000002">
    <property type="protein sequence ID" value="CAI0382244.1"/>
    <property type="molecule type" value="Genomic_DNA"/>
</dbReference>
<gene>
    <name evidence="1" type="ORF">LITE_LOCUS3492</name>
</gene>
<reference evidence="1" key="1">
    <citation type="submission" date="2022-08" db="EMBL/GenBank/DDBJ databases">
        <authorList>
            <person name="Gutierrez-Valencia J."/>
        </authorList>
    </citation>
    <scope>NUCLEOTIDE SEQUENCE</scope>
</reference>